<dbReference type="PROSITE" id="PS50883">
    <property type="entry name" value="EAL"/>
    <property type="match status" value="1"/>
</dbReference>
<dbReference type="InterPro" id="IPR029787">
    <property type="entry name" value="Nucleotide_cyclase"/>
</dbReference>
<dbReference type="Gene3D" id="3.20.20.450">
    <property type="entry name" value="EAL domain"/>
    <property type="match status" value="1"/>
</dbReference>
<dbReference type="Gene3D" id="3.30.70.270">
    <property type="match status" value="1"/>
</dbReference>
<feature type="region of interest" description="Disordered" evidence="1">
    <location>
        <begin position="576"/>
        <end position="607"/>
    </location>
</feature>
<dbReference type="Pfam" id="PF00990">
    <property type="entry name" value="GGDEF"/>
    <property type="match status" value="1"/>
</dbReference>
<feature type="compositionally biased region" description="Low complexity" evidence="1">
    <location>
        <begin position="590"/>
        <end position="607"/>
    </location>
</feature>
<protein>
    <submittedName>
        <fullName evidence="4">EAL domain-containing protein</fullName>
    </submittedName>
</protein>
<evidence type="ECO:0000259" key="2">
    <source>
        <dbReference type="PROSITE" id="PS50883"/>
    </source>
</evidence>
<dbReference type="PROSITE" id="PS50887">
    <property type="entry name" value="GGDEF"/>
    <property type="match status" value="1"/>
</dbReference>
<dbReference type="EMBL" id="JAGEMK010000002">
    <property type="protein sequence ID" value="MBO1751452.1"/>
    <property type="molecule type" value="Genomic_DNA"/>
</dbReference>
<dbReference type="NCBIfam" id="TIGR00254">
    <property type="entry name" value="GGDEF"/>
    <property type="match status" value="1"/>
</dbReference>
<evidence type="ECO:0000259" key="3">
    <source>
        <dbReference type="PROSITE" id="PS50887"/>
    </source>
</evidence>
<gene>
    <name evidence="4" type="ORF">J4G33_06505</name>
</gene>
<accession>A0A939LN83</accession>
<dbReference type="AlphaFoldDB" id="A0A939LN83"/>
<dbReference type="PANTHER" id="PTHR44757:SF2">
    <property type="entry name" value="BIOFILM ARCHITECTURE MAINTENANCE PROTEIN MBAA"/>
    <property type="match status" value="1"/>
</dbReference>
<organism evidence="4 5">
    <name type="scientific">Actinotalea soli</name>
    <dbReference type="NCBI Taxonomy" id="2819234"/>
    <lineage>
        <taxon>Bacteria</taxon>
        <taxon>Bacillati</taxon>
        <taxon>Actinomycetota</taxon>
        <taxon>Actinomycetes</taxon>
        <taxon>Micrococcales</taxon>
        <taxon>Cellulomonadaceae</taxon>
        <taxon>Actinotalea</taxon>
    </lineage>
</organism>
<dbReference type="SUPFAM" id="SSF141868">
    <property type="entry name" value="EAL domain-like"/>
    <property type="match status" value="1"/>
</dbReference>
<dbReference type="InterPro" id="IPR052155">
    <property type="entry name" value="Biofilm_reg_signaling"/>
</dbReference>
<dbReference type="CDD" id="cd01949">
    <property type="entry name" value="GGDEF"/>
    <property type="match status" value="1"/>
</dbReference>
<name>A0A939LN83_9CELL</name>
<feature type="domain" description="GGDEF" evidence="3">
    <location>
        <begin position="171"/>
        <end position="308"/>
    </location>
</feature>
<comment type="caution">
    <text evidence="4">The sequence shown here is derived from an EMBL/GenBank/DDBJ whole genome shotgun (WGS) entry which is preliminary data.</text>
</comment>
<dbReference type="InterPro" id="IPR035919">
    <property type="entry name" value="EAL_sf"/>
</dbReference>
<dbReference type="SUPFAM" id="SSF55073">
    <property type="entry name" value="Nucleotide cyclase"/>
    <property type="match status" value="1"/>
</dbReference>
<proteinExistence type="predicted"/>
<evidence type="ECO:0000313" key="5">
    <source>
        <dbReference type="Proteomes" id="UP000664209"/>
    </source>
</evidence>
<sequence length="607" mass="64600">MTVAHLVEPCLVIDAWTPVADVDTLFRRDERLAAVVVARPDGPALLTRTALDTELTGVFGYGRSLHFRSAVSDLDLGDQLVLTAALPLTDAAQAVLRLPAERRQESFLVLGADGTPGVVTVARIFQELSSSFREIALRDPLTGLPNRRMLDERGAEVLEHADTPRDGALATRLAMLYVDLDGFKQVNDTLGHQAGDQLLVQFADRLVAGIRSQDLAARLGGDEFAVLLVDVTEEEAVALAERIVHLASDPFVVDGRSVHISASVGFALAEEVADEAALTPLDVLLRHADDAMLHAKDTGKSRVARLQAPGAAVQPARHAAIRRRLRDATHRGAFTLHYQPKLELVLGQITSVEALIRWSDEELGPVAPAEFIAVAERSGQITTIGSWVLDAACAQARRWLDDGTPLRVAINVSPAQLAATDVAQEVLDTLARHGVPPDLLQVEVTEGVAVTDARSATAQLLALETAGVHIHLDDFGTGYSSLSMLRELPISTLKVDRSIVARVDTDAAERHLLAGVVNAAHALGLAVVAEGVEREAQLVQIRELGMDGAQGYLLARPVPAEELPAAALSVEARWGRPAASPCVVRPRTPGPRGADADAGAAPASCRG</sequence>
<keyword evidence="5" id="KW-1185">Reference proteome</keyword>
<dbReference type="InterPro" id="IPR000160">
    <property type="entry name" value="GGDEF_dom"/>
</dbReference>
<feature type="domain" description="EAL" evidence="2">
    <location>
        <begin position="318"/>
        <end position="571"/>
    </location>
</feature>
<dbReference type="PANTHER" id="PTHR44757">
    <property type="entry name" value="DIGUANYLATE CYCLASE DGCP"/>
    <property type="match status" value="1"/>
</dbReference>
<dbReference type="SMART" id="SM00052">
    <property type="entry name" value="EAL"/>
    <property type="match status" value="1"/>
</dbReference>
<evidence type="ECO:0000256" key="1">
    <source>
        <dbReference type="SAM" id="MobiDB-lite"/>
    </source>
</evidence>
<dbReference type="CDD" id="cd01948">
    <property type="entry name" value="EAL"/>
    <property type="match status" value="1"/>
</dbReference>
<dbReference type="RefSeq" id="WP_208055108.1">
    <property type="nucleotide sequence ID" value="NZ_JAGEMK010000002.1"/>
</dbReference>
<dbReference type="InterPro" id="IPR043128">
    <property type="entry name" value="Rev_trsase/Diguanyl_cyclase"/>
</dbReference>
<dbReference type="Proteomes" id="UP000664209">
    <property type="component" value="Unassembled WGS sequence"/>
</dbReference>
<dbReference type="SMART" id="SM00267">
    <property type="entry name" value="GGDEF"/>
    <property type="match status" value="1"/>
</dbReference>
<evidence type="ECO:0000313" key="4">
    <source>
        <dbReference type="EMBL" id="MBO1751452.1"/>
    </source>
</evidence>
<reference evidence="4" key="1">
    <citation type="submission" date="2021-03" db="EMBL/GenBank/DDBJ databases">
        <title>Actinotalea soli sp. nov., isolated from soil.</title>
        <authorList>
            <person name="Ping W."/>
            <person name="Zhang J."/>
        </authorList>
    </citation>
    <scope>NUCLEOTIDE SEQUENCE</scope>
    <source>
        <strain evidence="4">BY-33</strain>
    </source>
</reference>
<dbReference type="Pfam" id="PF00563">
    <property type="entry name" value="EAL"/>
    <property type="match status" value="1"/>
</dbReference>
<dbReference type="InterPro" id="IPR001633">
    <property type="entry name" value="EAL_dom"/>
</dbReference>